<feature type="domain" description="HTH gntR-type" evidence="6">
    <location>
        <begin position="33"/>
        <end position="102"/>
    </location>
</feature>
<keyword evidence="8" id="KW-1185">Reference proteome</keyword>
<dbReference type="PROSITE" id="PS50949">
    <property type="entry name" value="HTH_GNTR"/>
    <property type="match status" value="1"/>
</dbReference>
<dbReference type="InterPro" id="IPR000524">
    <property type="entry name" value="Tscrpt_reg_HTH_GntR"/>
</dbReference>
<dbReference type="Proteomes" id="UP000254978">
    <property type="component" value="Unassembled WGS sequence"/>
</dbReference>
<accession>A0A378TA89</accession>
<dbReference type="Gene3D" id="3.40.640.10">
    <property type="entry name" value="Type I PLP-dependent aspartate aminotransferase-like (Major domain)"/>
    <property type="match status" value="1"/>
</dbReference>
<evidence type="ECO:0000256" key="5">
    <source>
        <dbReference type="ARBA" id="ARBA00023163"/>
    </source>
</evidence>
<dbReference type="InterPro" id="IPR004839">
    <property type="entry name" value="Aminotransferase_I/II_large"/>
</dbReference>
<dbReference type="InterPro" id="IPR036390">
    <property type="entry name" value="WH_DNA-bd_sf"/>
</dbReference>
<dbReference type="InterPro" id="IPR051446">
    <property type="entry name" value="HTH_trans_reg/aminotransferase"/>
</dbReference>
<sequence>MTLDMAATMAHRALDVDLLARELGNWRTANRAGPAYQGLADAIRLLIVDGRVPVGARIPSERALADALRVSRTTVTAAYAQLGEDGYLHARRGARSITALPTLPAVQTSASPATVSLAAAALPAPPAAVLQAFAEATGQVAPYLASPGHELVGVDALRRAVAERYCARGLPTEPEQILITSGAQHAISLILAAYTQPGDRVLVEQPTYHGALSAITAAGARAVPVAMTDTGWELDALHAAVRQLAPNLAYVIPDNHNPTGFTMGPAERTRLAQIIAETRTRTVIDETILDMWVDQPSPPPLAAEMTGRRDLVMTIGSMSKSFWGGLRIGWIRAEPGVIATLAALRPSLDLGTAVLEQLVAATLLTDFDDVLAERREILRERRAFLVDLLSRRLPDWQPGRGVGGMSLWVRLPAPMSTALSASASRLGLDLPAGPRFGVDGTLERFVRVPYALPEDQLADAVELLVRAWHSVTGVGVAEAGAAVVV</sequence>
<keyword evidence="3" id="KW-0805">Transcription regulation</keyword>
<comment type="similarity">
    <text evidence="1">In the C-terminal section; belongs to the class-I pyridoxal-phosphate-dependent aminotransferase family.</text>
</comment>
<protein>
    <submittedName>
        <fullName evidence="7">Transcriptional regulator with HTH domain and aminotransferase domain</fullName>
    </submittedName>
</protein>
<dbReference type="CDD" id="cd00609">
    <property type="entry name" value="AAT_like"/>
    <property type="match status" value="1"/>
</dbReference>
<dbReference type="InterPro" id="IPR015422">
    <property type="entry name" value="PyrdxlP-dep_Trfase_small"/>
</dbReference>
<dbReference type="SUPFAM" id="SSF53383">
    <property type="entry name" value="PLP-dependent transferases"/>
    <property type="match status" value="1"/>
</dbReference>
<dbReference type="Gene3D" id="3.90.1150.10">
    <property type="entry name" value="Aspartate Aminotransferase, domain 1"/>
    <property type="match status" value="1"/>
</dbReference>
<evidence type="ECO:0000313" key="7">
    <source>
        <dbReference type="EMBL" id="STZ57374.1"/>
    </source>
</evidence>
<dbReference type="InterPro" id="IPR036388">
    <property type="entry name" value="WH-like_DNA-bd_sf"/>
</dbReference>
<dbReference type="GO" id="GO:0003677">
    <property type="term" value="F:DNA binding"/>
    <property type="evidence" value="ECO:0007669"/>
    <property type="project" value="UniProtKB-KW"/>
</dbReference>
<evidence type="ECO:0000313" key="8">
    <source>
        <dbReference type="Proteomes" id="UP000254978"/>
    </source>
</evidence>
<dbReference type="GO" id="GO:0008483">
    <property type="term" value="F:transaminase activity"/>
    <property type="evidence" value="ECO:0007669"/>
    <property type="project" value="UniProtKB-KW"/>
</dbReference>
<dbReference type="Pfam" id="PF00155">
    <property type="entry name" value="Aminotran_1_2"/>
    <property type="match status" value="1"/>
</dbReference>
<evidence type="ECO:0000259" key="6">
    <source>
        <dbReference type="PROSITE" id="PS50949"/>
    </source>
</evidence>
<reference evidence="7 8" key="1">
    <citation type="submission" date="2018-06" db="EMBL/GenBank/DDBJ databases">
        <authorList>
            <consortium name="Pathogen Informatics"/>
            <person name="Doyle S."/>
        </authorList>
    </citation>
    <scope>NUCLEOTIDE SEQUENCE [LARGE SCALE GENOMIC DNA]</scope>
    <source>
        <strain evidence="7 8">NCTC10821</strain>
    </source>
</reference>
<dbReference type="PANTHER" id="PTHR46577">
    <property type="entry name" value="HTH-TYPE TRANSCRIPTIONAL REGULATORY PROTEIN GABR"/>
    <property type="match status" value="1"/>
</dbReference>
<dbReference type="CDD" id="cd07377">
    <property type="entry name" value="WHTH_GntR"/>
    <property type="match status" value="1"/>
</dbReference>
<keyword evidence="7" id="KW-0032">Aminotransferase</keyword>
<dbReference type="Gene3D" id="1.10.10.10">
    <property type="entry name" value="Winged helix-like DNA-binding domain superfamily/Winged helix DNA-binding domain"/>
    <property type="match status" value="1"/>
</dbReference>
<keyword evidence="7" id="KW-0808">Transferase</keyword>
<keyword evidence="5" id="KW-0804">Transcription</keyword>
<dbReference type="InterPro" id="IPR015421">
    <property type="entry name" value="PyrdxlP-dep_Trfase_major"/>
</dbReference>
<dbReference type="PANTHER" id="PTHR46577:SF1">
    <property type="entry name" value="HTH-TYPE TRANSCRIPTIONAL REGULATORY PROTEIN GABR"/>
    <property type="match status" value="1"/>
</dbReference>
<dbReference type="PRINTS" id="PR00035">
    <property type="entry name" value="HTHGNTR"/>
</dbReference>
<evidence type="ECO:0000256" key="3">
    <source>
        <dbReference type="ARBA" id="ARBA00023015"/>
    </source>
</evidence>
<dbReference type="EMBL" id="UGQT01000001">
    <property type="protein sequence ID" value="STZ57374.1"/>
    <property type="molecule type" value="Genomic_DNA"/>
</dbReference>
<keyword evidence="2" id="KW-0663">Pyridoxal phosphate</keyword>
<dbReference type="InterPro" id="IPR015424">
    <property type="entry name" value="PyrdxlP-dep_Trfase"/>
</dbReference>
<evidence type="ECO:0000256" key="4">
    <source>
        <dbReference type="ARBA" id="ARBA00023125"/>
    </source>
</evidence>
<dbReference type="GO" id="GO:0030170">
    <property type="term" value="F:pyridoxal phosphate binding"/>
    <property type="evidence" value="ECO:0007669"/>
    <property type="project" value="InterPro"/>
</dbReference>
<dbReference type="AlphaFoldDB" id="A0A378TA89"/>
<keyword evidence="4" id="KW-0238">DNA-binding</keyword>
<evidence type="ECO:0000256" key="2">
    <source>
        <dbReference type="ARBA" id="ARBA00022898"/>
    </source>
</evidence>
<organism evidence="7 8">
    <name type="scientific">Mycolicibacterium tokaiense</name>
    <dbReference type="NCBI Taxonomy" id="39695"/>
    <lineage>
        <taxon>Bacteria</taxon>
        <taxon>Bacillati</taxon>
        <taxon>Actinomycetota</taxon>
        <taxon>Actinomycetes</taxon>
        <taxon>Mycobacteriales</taxon>
        <taxon>Mycobacteriaceae</taxon>
        <taxon>Mycolicibacterium</taxon>
    </lineage>
</organism>
<proteinExistence type="inferred from homology"/>
<gene>
    <name evidence="7" type="primary">ydcR</name>
    <name evidence="7" type="ORF">NCTC10821_00874</name>
</gene>
<evidence type="ECO:0000256" key="1">
    <source>
        <dbReference type="ARBA" id="ARBA00005384"/>
    </source>
</evidence>
<dbReference type="SMART" id="SM00345">
    <property type="entry name" value="HTH_GNTR"/>
    <property type="match status" value="1"/>
</dbReference>
<dbReference type="GO" id="GO:0003700">
    <property type="term" value="F:DNA-binding transcription factor activity"/>
    <property type="evidence" value="ECO:0007669"/>
    <property type="project" value="InterPro"/>
</dbReference>
<dbReference type="Pfam" id="PF00392">
    <property type="entry name" value="GntR"/>
    <property type="match status" value="1"/>
</dbReference>
<dbReference type="SUPFAM" id="SSF46785">
    <property type="entry name" value="Winged helix' DNA-binding domain"/>
    <property type="match status" value="1"/>
</dbReference>
<name>A0A378TA89_9MYCO</name>